<evidence type="ECO:0000256" key="4">
    <source>
        <dbReference type="ARBA" id="ARBA00022846"/>
    </source>
</evidence>
<dbReference type="Pfam" id="PF00071">
    <property type="entry name" value="Ras"/>
    <property type="match status" value="1"/>
</dbReference>
<dbReference type="GO" id="GO:0031514">
    <property type="term" value="C:motile cilium"/>
    <property type="evidence" value="ECO:0007669"/>
    <property type="project" value="UniProtKB-SubCell"/>
</dbReference>
<dbReference type="Proteomes" id="UP000225706">
    <property type="component" value="Unassembled WGS sequence"/>
</dbReference>
<gene>
    <name evidence="8" type="primary">IFT27</name>
    <name evidence="8" type="ORF">AWC38_SpisGene9844</name>
</gene>
<evidence type="ECO:0000256" key="1">
    <source>
        <dbReference type="ARBA" id="ARBA00004230"/>
    </source>
</evidence>
<dbReference type="Gene3D" id="3.40.50.300">
    <property type="entry name" value="P-loop containing nucleotide triphosphate hydrolases"/>
    <property type="match status" value="1"/>
</dbReference>
<evidence type="ECO:0000256" key="5">
    <source>
        <dbReference type="ARBA" id="ARBA00023069"/>
    </source>
</evidence>
<dbReference type="InterPro" id="IPR050227">
    <property type="entry name" value="Rab"/>
</dbReference>
<evidence type="ECO:0000256" key="2">
    <source>
        <dbReference type="ARBA" id="ARBA00006270"/>
    </source>
</evidence>
<keyword evidence="3" id="KW-0547">Nucleotide-binding</keyword>
<dbReference type="SMART" id="SM00173">
    <property type="entry name" value="RAS"/>
    <property type="match status" value="1"/>
</dbReference>
<dbReference type="GO" id="GO:0030990">
    <property type="term" value="C:intraciliary transport particle"/>
    <property type="evidence" value="ECO:0007669"/>
    <property type="project" value="UniProtKB-ARBA"/>
</dbReference>
<organism evidence="8 9">
    <name type="scientific">Stylophora pistillata</name>
    <name type="common">Smooth cauliflower coral</name>
    <dbReference type="NCBI Taxonomy" id="50429"/>
    <lineage>
        <taxon>Eukaryota</taxon>
        <taxon>Metazoa</taxon>
        <taxon>Cnidaria</taxon>
        <taxon>Anthozoa</taxon>
        <taxon>Hexacorallia</taxon>
        <taxon>Scleractinia</taxon>
        <taxon>Astrocoeniina</taxon>
        <taxon>Pocilloporidae</taxon>
        <taxon>Stylophora</taxon>
    </lineage>
</organism>
<dbReference type="InterPro" id="IPR027417">
    <property type="entry name" value="P-loop_NTPase"/>
</dbReference>
<keyword evidence="5" id="KW-0969">Cilium</keyword>
<dbReference type="AlphaFoldDB" id="A0A2B4S8U9"/>
<dbReference type="PROSITE" id="PS51421">
    <property type="entry name" value="RAS"/>
    <property type="match status" value="1"/>
</dbReference>
<reference evidence="9" key="1">
    <citation type="journal article" date="2017" name="bioRxiv">
        <title>Comparative analysis of the genomes of Stylophora pistillata and Acropora digitifera provides evidence for extensive differences between species of corals.</title>
        <authorList>
            <person name="Voolstra C.R."/>
            <person name="Li Y."/>
            <person name="Liew Y.J."/>
            <person name="Baumgarten S."/>
            <person name="Zoccola D."/>
            <person name="Flot J.-F."/>
            <person name="Tambutte S."/>
            <person name="Allemand D."/>
            <person name="Aranda M."/>
        </authorList>
    </citation>
    <scope>NUCLEOTIDE SEQUENCE [LARGE SCALE GENOMIC DNA]</scope>
</reference>
<dbReference type="FunFam" id="3.40.50.300:FF:001684">
    <property type="entry name" value="Intraflagellar transport 27 homolog (Chlamydomonas)"/>
    <property type="match status" value="1"/>
</dbReference>
<keyword evidence="7" id="KW-0966">Cell projection</keyword>
<dbReference type="PANTHER" id="PTHR47977">
    <property type="entry name" value="RAS-RELATED PROTEIN RAB"/>
    <property type="match status" value="1"/>
</dbReference>
<dbReference type="SUPFAM" id="SSF52540">
    <property type="entry name" value="P-loop containing nucleoside triphosphate hydrolases"/>
    <property type="match status" value="1"/>
</dbReference>
<name>A0A2B4S8U9_STYPI</name>
<dbReference type="SMART" id="SM00174">
    <property type="entry name" value="RHO"/>
    <property type="match status" value="1"/>
</dbReference>
<dbReference type="EMBL" id="LSMT01000149">
    <property type="protein sequence ID" value="PFX25519.1"/>
    <property type="molecule type" value="Genomic_DNA"/>
</dbReference>
<proteinExistence type="inferred from homology"/>
<evidence type="ECO:0000313" key="9">
    <source>
        <dbReference type="Proteomes" id="UP000225706"/>
    </source>
</evidence>
<keyword evidence="6" id="KW-0342">GTP-binding</keyword>
<comment type="subcellular location">
    <subcellularLocation>
        <location evidence="1">Cell projection</location>
        <location evidence="1">Cilium</location>
        <location evidence="1">Flagellum</location>
    </subcellularLocation>
</comment>
<dbReference type="GO" id="GO:0005525">
    <property type="term" value="F:GTP binding"/>
    <property type="evidence" value="ECO:0007669"/>
    <property type="project" value="UniProtKB-KW"/>
</dbReference>
<dbReference type="GO" id="GO:0003924">
    <property type="term" value="F:GTPase activity"/>
    <property type="evidence" value="ECO:0007669"/>
    <property type="project" value="InterPro"/>
</dbReference>
<protein>
    <submittedName>
        <fullName evidence="8">Intraflagellar transport protein 27-like</fullName>
    </submittedName>
</protein>
<dbReference type="PROSITE" id="PS51419">
    <property type="entry name" value="RAB"/>
    <property type="match status" value="1"/>
</dbReference>
<sequence>MVVLRAQVIFAGDPCVGKSALTQAFHSDGTHFPKNYTMTAGVEVCIKSVNIPETSDSVELYIYDSAGKEMFADIVLQHWTQPDMFLVGYDVTNEQSFNACNKWYERCRAKKANQNLPGALVAIKTDLKQRRVIVTKQGRDLASSKGLEYFECSAKDHENVEAPFYYLAKEFHNLYIEKVEQMKTLT</sequence>
<keyword evidence="4 8" id="KW-0282">Flagellum</keyword>
<dbReference type="NCBIfam" id="TIGR00231">
    <property type="entry name" value="small_GTP"/>
    <property type="match status" value="1"/>
</dbReference>
<dbReference type="SMART" id="SM00175">
    <property type="entry name" value="RAB"/>
    <property type="match status" value="1"/>
</dbReference>
<comment type="similarity">
    <text evidence="2">Belongs to the small GTPase superfamily. Rab family.</text>
</comment>
<dbReference type="PRINTS" id="PR00449">
    <property type="entry name" value="RASTRNSFRMNG"/>
</dbReference>
<dbReference type="InterPro" id="IPR005225">
    <property type="entry name" value="Small_GTP-bd"/>
</dbReference>
<dbReference type="InterPro" id="IPR001806">
    <property type="entry name" value="Small_GTPase"/>
</dbReference>
<evidence type="ECO:0000256" key="6">
    <source>
        <dbReference type="ARBA" id="ARBA00023134"/>
    </source>
</evidence>
<comment type="caution">
    <text evidence="8">The sequence shown here is derived from an EMBL/GenBank/DDBJ whole genome shotgun (WGS) entry which is preliminary data.</text>
</comment>
<accession>A0A2B4S8U9</accession>
<dbReference type="STRING" id="50429.A0A2B4S8U9"/>
<keyword evidence="9" id="KW-1185">Reference proteome</keyword>
<evidence type="ECO:0000313" key="8">
    <source>
        <dbReference type="EMBL" id="PFX25519.1"/>
    </source>
</evidence>
<dbReference type="OrthoDB" id="265044at2759"/>
<evidence type="ECO:0000256" key="3">
    <source>
        <dbReference type="ARBA" id="ARBA00022741"/>
    </source>
</evidence>
<evidence type="ECO:0000256" key="7">
    <source>
        <dbReference type="ARBA" id="ARBA00023273"/>
    </source>
</evidence>